<sequence length="317" mass="34087">MVALLSFLRPRVAGEKSSTWRVFLLPKTTAGRLTLQDRGRHRNEPGALVTLAEINECETSRCEAGRCEAGCVHTQPVPWRLDVGTGDRTGDRDVDSPENSRARWSIALFVNEKGGAGQARPGVVRVPSNGTTTTTTSTTLLHRHYDNHAHVCYIHHLLAAATSAPGFCNPPTLPPKVSAGSRADEKLPEPLTLAGRLAHLFILTPPAAPHLPAAPRRAFLQRERGRGTANQMNCREAACRREFKQECVVAGPQAATAGRPSTYPKDLAILPQKPPPQMHGVKQLHLAASARGSLLRPAAAIKLIHTGRTVSGAAAIM</sequence>
<dbReference type="EMBL" id="VSRR010011806">
    <property type="protein sequence ID" value="MPC53683.1"/>
    <property type="molecule type" value="Genomic_DNA"/>
</dbReference>
<protein>
    <submittedName>
        <fullName evidence="1">Uncharacterized protein</fullName>
    </submittedName>
</protein>
<keyword evidence="2" id="KW-1185">Reference proteome</keyword>
<dbReference type="Proteomes" id="UP000324222">
    <property type="component" value="Unassembled WGS sequence"/>
</dbReference>
<reference evidence="1 2" key="1">
    <citation type="submission" date="2019-05" db="EMBL/GenBank/DDBJ databases">
        <title>Another draft genome of Portunus trituberculatus and its Hox gene families provides insights of decapod evolution.</title>
        <authorList>
            <person name="Jeong J.-H."/>
            <person name="Song I."/>
            <person name="Kim S."/>
            <person name="Choi T."/>
            <person name="Kim D."/>
            <person name="Ryu S."/>
            <person name="Kim W."/>
        </authorList>
    </citation>
    <scope>NUCLEOTIDE SEQUENCE [LARGE SCALE GENOMIC DNA]</scope>
    <source>
        <tissue evidence="1">Muscle</tissue>
    </source>
</reference>
<organism evidence="1 2">
    <name type="scientific">Portunus trituberculatus</name>
    <name type="common">Swimming crab</name>
    <name type="synonym">Neptunus trituberculatus</name>
    <dbReference type="NCBI Taxonomy" id="210409"/>
    <lineage>
        <taxon>Eukaryota</taxon>
        <taxon>Metazoa</taxon>
        <taxon>Ecdysozoa</taxon>
        <taxon>Arthropoda</taxon>
        <taxon>Crustacea</taxon>
        <taxon>Multicrustacea</taxon>
        <taxon>Malacostraca</taxon>
        <taxon>Eumalacostraca</taxon>
        <taxon>Eucarida</taxon>
        <taxon>Decapoda</taxon>
        <taxon>Pleocyemata</taxon>
        <taxon>Brachyura</taxon>
        <taxon>Eubrachyura</taxon>
        <taxon>Portunoidea</taxon>
        <taxon>Portunidae</taxon>
        <taxon>Portuninae</taxon>
        <taxon>Portunus</taxon>
    </lineage>
</organism>
<gene>
    <name evidence="1" type="ORF">E2C01_047580</name>
</gene>
<evidence type="ECO:0000313" key="1">
    <source>
        <dbReference type="EMBL" id="MPC53683.1"/>
    </source>
</evidence>
<evidence type="ECO:0000313" key="2">
    <source>
        <dbReference type="Proteomes" id="UP000324222"/>
    </source>
</evidence>
<comment type="caution">
    <text evidence="1">The sequence shown here is derived from an EMBL/GenBank/DDBJ whole genome shotgun (WGS) entry which is preliminary data.</text>
</comment>
<dbReference type="AlphaFoldDB" id="A0A5B7G8Y2"/>
<proteinExistence type="predicted"/>
<name>A0A5B7G8Y2_PORTR</name>
<accession>A0A5B7G8Y2</accession>